<feature type="domain" description="Amidohydrolase-related" evidence="1">
    <location>
        <begin position="189"/>
        <end position="366"/>
    </location>
</feature>
<dbReference type="Gene3D" id="3.20.20.140">
    <property type="entry name" value="Metal-dependent hydrolases"/>
    <property type="match status" value="1"/>
</dbReference>
<dbReference type="InterPro" id="IPR006680">
    <property type="entry name" value="Amidohydro-rel"/>
</dbReference>
<dbReference type="PANTHER" id="PTHR43383">
    <property type="entry name" value="NODULIN 6"/>
    <property type="match status" value="1"/>
</dbReference>
<keyword evidence="3" id="KW-1185">Reference proteome</keyword>
<dbReference type="InterPro" id="IPR032466">
    <property type="entry name" value="Metal_Hydrolase"/>
</dbReference>
<reference evidence="2 3" key="1">
    <citation type="submission" date="2018-03" db="EMBL/GenBank/DDBJ databases">
        <title>Genomic Encyclopedia of Archaeal and Bacterial Type Strains, Phase II (KMG-II): from individual species to whole genera.</title>
        <authorList>
            <person name="Goeker M."/>
        </authorList>
    </citation>
    <scope>NUCLEOTIDE SEQUENCE [LARGE SCALE GENOMIC DNA]</scope>
    <source>
        <strain evidence="2 3">DSM 44720</strain>
    </source>
</reference>
<dbReference type="RefSeq" id="WP_106187900.1">
    <property type="nucleotide sequence ID" value="NZ_PVTF01000004.1"/>
</dbReference>
<organism evidence="2 3">
    <name type="scientific">Umezawaea tangerina</name>
    <dbReference type="NCBI Taxonomy" id="84725"/>
    <lineage>
        <taxon>Bacteria</taxon>
        <taxon>Bacillati</taxon>
        <taxon>Actinomycetota</taxon>
        <taxon>Actinomycetes</taxon>
        <taxon>Pseudonocardiales</taxon>
        <taxon>Pseudonocardiaceae</taxon>
        <taxon>Umezawaea</taxon>
    </lineage>
</organism>
<protein>
    <recommendedName>
        <fullName evidence="1">Amidohydrolase-related domain-containing protein</fullName>
    </recommendedName>
</protein>
<proteinExistence type="predicted"/>
<sequence length="367" mass="39670">MLPFVADLRLVDHHCHGVLRADVDRTGFEELLTEADHVSPLGTSLFDSSIGLAVRRWCPPVLDLEPHASAEDYLYRRRSLGAAEVNRAFLMAAGVGTYLVDGGLSPELLLPHAELAAVTGAESFEVVRLELLAERVVAAGCTAAGFADAVRTALDASDAVGAKSIAAYRVGLALRPERPSEPEVAAAAGRWLARGGRCADEVVSRFLVWEALDRRLPVQFHVGYGDSDADLHRCDPLLLTDLLRATAGLGVPVMLLHNYPFHRNAGYLAQVYPHVFVDLGLATHGVGHQAGRLLAEALEVVPFGKFLFSTDAYGLPELYHLGVLLFRRALSDFLSAAMASGDLVEADAVRIARLIGHENARRAYRLD</sequence>
<comment type="caution">
    <text evidence="2">The sequence shown here is derived from an EMBL/GenBank/DDBJ whole genome shotgun (WGS) entry which is preliminary data.</text>
</comment>
<dbReference type="GO" id="GO:0016787">
    <property type="term" value="F:hydrolase activity"/>
    <property type="evidence" value="ECO:0007669"/>
    <property type="project" value="InterPro"/>
</dbReference>
<dbReference type="AlphaFoldDB" id="A0A2T0TA12"/>
<evidence type="ECO:0000259" key="1">
    <source>
        <dbReference type="Pfam" id="PF04909"/>
    </source>
</evidence>
<gene>
    <name evidence="2" type="ORF">CLV43_104334</name>
</gene>
<evidence type="ECO:0000313" key="3">
    <source>
        <dbReference type="Proteomes" id="UP000239494"/>
    </source>
</evidence>
<dbReference type="Proteomes" id="UP000239494">
    <property type="component" value="Unassembled WGS sequence"/>
</dbReference>
<dbReference type="Pfam" id="PF04909">
    <property type="entry name" value="Amidohydro_2"/>
    <property type="match status" value="1"/>
</dbReference>
<dbReference type="EMBL" id="PVTF01000004">
    <property type="protein sequence ID" value="PRY42500.1"/>
    <property type="molecule type" value="Genomic_DNA"/>
</dbReference>
<evidence type="ECO:0000313" key="2">
    <source>
        <dbReference type="EMBL" id="PRY42500.1"/>
    </source>
</evidence>
<dbReference type="OrthoDB" id="8244441at2"/>
<dbReference type="PANTHER" id="PTHR43383:SF2">
    <property type="entry name" value="AMIDOHYDROLASE 2 FAMILY PROTEIN"/>
    <property type="match status" value="1"/>
</dbReference>
<accession>A0A2T0TA12</accession>
<dbReference type="SUPFAM" id="SSF51556">
    <property type="entry name" value="Metallo-dependent hydrolases"/>
    <property type="match status" value="1"/>
</dbReference>
<name>A0A2T0TA12_9PSEU</name>